<evidence type="ECO:0000256" key="2">
    <source>
        <dbReference type="ARBA" id="ARBA00022475"/>
    </source>
</evidence>
<feature type="transmembrane region" description="Helical" evidence="6">
    <location>
        <begin position="190"/>
        <end position="209"/>
    </location>
</feature>
<keyword evidence="3 6" id="KW-0812">Transmembrane</keyword>
<evidence type="ECO:0000256" key="5">
    <source>
        <dbReference type="ARBA" id="ARBA00023136"/>
    </source>
</evidence>
<keyword evidence="4 6" id="KW-1133">Transmembrane helix</keyword>
<proteinExistence type="predicted"/>
<protein>
    <submittedName>
        <fullName evidence="8">Chemotaxis protein</fullName>
    </submittedName>
</protein>
<sequence length="250" mass="27206">MKNLKISNQLMLLIGALMVSFSVATFFQIRGSASAIYHERYEMLRTQTETAISVLKRFHALEQKGEMTREQAQTAAYDVINDMRFTPDGYYFGYDYAANRVIYPEKKGVGKNFANIADKAGNKFLVDIVAKARQGGGWTEYEWPKPGQPEDVLSPKAAYALAFEPWEMTVGTGAYLDDLDTTIVESVRGALAFGIAAFVLCLGAAYLVIGGITKPLAAIHGALGAVADENVSIAIPHTDMGNEVGMMAKA</sequence>
<reference evidence="8 9" key="1">
    <citation type="submission" date="2020-04" db="EMBL/GenBank/DDBJ databases">
        <title>Rhizobium sp. S-51 isolated from soil.</title>
        <authorList>
            <person name="Dahal R.H."/>
        </authorList>
    </citation>
    <scope>NUCLEOTIDE SEQUENCE [LARGE SCALE GENOMIC DNA]</scope>
    <source>
        <strain evidence="8 9">S-51</strain>
    </source>
</reference>
<name>A0A7Y0FYX7_9HYPH</name>
<dbReference type="GO" id="GO:0005886">
    <property type="term" value="C:plasma membrane"/>
    <property type="evidence" value="ECO:0007669"/>
    <property type="project" value="UniProtKB-SubCell"/>
</dbReference>
<dbReference type="Gene3D" id="6.10.340.10">
    <property type="match status" value="1"/>
</dbReference>
<gene>
    <name evidence="8" type="ORF">HHL25_23410</name>
</gene>
<evidence type="ECO:0000256" key="4">
    <source>
        <dbReference type="ARBA" id="ARBA00022989"/>
    </source>
</evidence>
<evidence type="ECO:0000259" key="7">
    <source>
        <dbReference type="SMART" id="SM01049"/>
    </source>
</evidence>
<evidence type="ECO:0000256" key="6">
    <source>
        <dbReference type="SAM" id="Phobius"/>
    </source>
</evidence>
<comment type="subcellular location">
    <subcellularLocation>
        <location evidence="1">Cell membrane</location>
        <topology evidence="1">Multi-pass membrane protein</topology>
    </subcellularLocation>
</comment>
<evidence type="ECO:0000256" key="3">
    <source>
        <dbReference type="ARBA" id="ARBA00022692"/>
    </source>
</evidence>
<dbReference type="InterPro" id="IPR033480">
    <property type="entry name" value="sCache_2"/>
</dbReference>
<keyword evidence="9" id="KW-1185">Reference proteome</keyword>
<evidence type="ECO:0000256" key="1">
    <source>
        <dbReference type="ARBA" id="ARBA00004651"/>
    </source>
</evidence>
<dbReference type="SMART" id="SM01049">
    <property type="entry name" value="Cache_2"/>
    <property type="match status" value="1"/>
</dbReference>
<dbReference type="Pfam" id="PF17200">
    <property type="entry name" value="sCache_2"/>
    <property type="match status" value="1"/>
</dbReference>
<organism evidence="8 9">
    <name type="scientific">Rhizobium terricola</name>
    <dbReference type="NCBI Taxonomy" id="2728849"/>
    <lineage>
        <taxon>Bacteria</taxon>
        <taxon>Pseudomonadati</taxon>
        <taxon>Pseudomonadota</taxon>
        <taxon>Alphaproteobacteria</taxon>
        <taxon>Hyphomicrobiales</taxon>
        <taxon>Rhizobiaceae</taxon>
        <taxon>Rhizobium/Agrobacterium group</taxon>
        <taxon>Rhizobium</taxon>
    </lineage>
</organism>
<dbReference type="Proteomes" id="UP000541470">
    <property type="component" value="Unassembled WGS sequence"/>
</dbReference>
<dbReference type="Gene3D" id="3.30.450.20">
    <property type="entry name" value="PAS domain"/>
    <property type="match status" value="1"/>
</dbReference>
<evidence type="ECO:0000313" key="8">
    <source>
        <dbReference type="EMBL" id="NML77084.1"/>
    </source>
</evidence>
<dbReference type="RefSeq" id="WP_205928003.1">
    <property type="nucleotide sequence ID" value="NZ_JABBGK010000019.1"/>
</dbReference>
<accession>A0A7Y0FYX7</accession>
<evidence type="ECO:0000313" key="9">
    <source>
        <dbReference type="Proteomes" id="UP000541470"/>
    </source>
</evidence>
<dbReference type="AlphaFoldDB" id="A0A7Y0FYX7"/>
<comment type="caution">
    <text evidence="8">The sequence shown here is derived from an EMBL/GenBank/DDBJ whole genome shotgun (WGS) entry which is preliminary data.</text>
</comment>
<keyword evidence="5 6" id="KW-0472">Membrane</keyword>
<feature type="non-terminal residue" evidence="8">
    <location>
        <position position="250"/>
    </location>
</feature>
<dbReference type="EMBL" id="JABBGK010000019">
    <property type="protein sequence ID" value="NML77084.1"/>
    <property type="molecule type" value="Genomic_DNA"/>
</dbReference>
<keyword evidence="2" id="KW-1003">Cell membrane</keyword>
<feature type="domain" description="Single Cache" evidence="7">
    <location>
        <begin position="33"/>
        <end position="126"/>
    </location>
</feature>